<dbReference type="SUPFAM" id="SSF51556">
    <property type="entry name" value="Metallo-dependent hydrolases"/>
    <property type="match status" value="1"/>
</dbReference>
<evidence type="ECO:0000313" key="4">
    <source>
        <dbReference type="EMBL" id="QJQ10259.1"/>
    </source>
</evidence>
<dbReference type="InterPro" id="IPR011059">
    <property type="entry name" value="Metal-dep_hydrolase_composite"/>
</dbReference>
<accession>A0AAP9MZT5</accession>
<dbReference type="AlphaFoldDB" id="A0AAP9MZT5"/>
<dbReference type="PROSITE" id="PS51318">
    <property type="entry name" value="TAT"/>
    <property type="match status" value="1"/>
</dbReference>
<dbReference type="InterPro" id="IPR050287">
    <property type="entry name" value="MTA/SAH_deaminase"/>
</dbReference>
<name>A0AAP9MZT5_PSEPU</name>
<organism evidence="4 5">
    <name type="scientific">Pseudomonas putida</name>
    <name type="common">Arthrobacter siderocapsulatus</name>
    <dbReference type="NCBI Taxonomy" id="303"/>
    <lineage>
        <taxon>Bacteria</taxon>
        <taxon>Pseudomonadati</taxon>
        <taxon>Pseudomonadota</taxon>
        <taxon>Gammaproteobacteria</taxon>
        <taxon>Pseudomonadales</taxon>
        <taxon>Pseudomonadaceae</taxon>
        <taxon>Pseudomonas</taxon>
    </lineage>
</organism>
<feature type="domain" description="Amidohydrolase-related" evidence="3">
    <location>
        <begin position="86"/>
        <end position="432"/>
    </location>
</feature>
<dbReference type="InterPro" id="IPR032466">
    <property type="entry name" value="Metal_Hydrolase"/>
</dbReference>
<dbReference type="InterPro" id="IPR006311">
    <property type="entry name" value="TAT_signal"/>
</dbReference>
<dbReference type="Gene3D" id="2.30.40.10">
    <property type="entry name" value="Urease, subunit C, domain 1"/>
    <property type="match status" value="1"/>
</dbReference>
<dbReference type="RefSeq" id="WP_081238086.1">
    <property type="nucleotide sequence ID" value="NZ_CP050951.1"/>
</dbReference>
<gene>
    <name evidence="4" type="ORF">A3L25_012850</name>
</gene>
<keyword evidence="2" id="KW-0732">Signal</keyword>
<dbReference type="EMBL" id="CP050951">
    <property type="protein sequence ID" value="QJQ10259.1"/>
    <property type="molecule type" value="Genomic_DNA"/>
</dbReference>
<evidence type="ECO:0000313" key="5">
    <source>
        <dbReference type="Proteomes" id="UP000076857"/>
    </source>
</evidence>
<evidence type="ECO:0000256" key="2">
    <source>
        <dbReference type="SAM" id="SignalP"/>
    </source>
</evidence>
<evidence type="ECO:0000256" key="1">
    <source>
        <dbReference type="ARBA" id="ARBA00006745"/>
    </source>
</evidence>
<feature type="chain" id="PRO_5043027957" evidence="2">
    <location>
        <begin position="26"/>
        <end position="461"/>
    </location>
</feature>
<dbReference type="Pfam" id="PF01979">
    <property type="entry name" value="Amidohydro_1"/>
    <property type="match status" value="1"/>
</dbReference>
<feature type="signal peptide" evidence="2">
    <location>
        <begin position="1"/>
        <end position="25"/>
    </location>
</feature>
<reference evidence="4 5" key="1">
    <citation type="submission" date="2016-04" db="EMBL/GenBank/DDBJ databases">
        <authorList>
            <person name="Qiu J."/>
        </authorList>
    </citation>
    <scope>NUCLEOTIDE SEQUENCE [LARGE SCALE GENOMIC DNA]</scope>
    <source>
        <strain evidence="4 5">JQ581</strain>
    </source>
</reference>
<dbReference type="SUPFAM" id="SSF51338">
    <property type="entry name" value="Composite domain of metallo-dependent hydrolases"/>
    <property type="match status" value="1"/>
</dbReference>
<dbReference type="InterPro" id="IPR006680">
    <property type="entry name" value="Amidohydro-rel"/>
</dbReference>
<dbReference type="PANTHER" id="PTHR43794">
    <property type="entry name" value="AMINOHYDROLASE SSNA-RELATED"/>
    <property type="match status" value="1"/>
</dbReference>
<dbReference type="Gene3D" id="3.20.20.140">
    <property type="entry name" value="Metal-dependent hydrolases"/>
    <property type="match status" value="1"/>
</dbReference>
<protein>
    <submittedName>
        <fullName evidence="4">Amidohydrolase family protein</fullName>
    </submittedName>
</protein>
<proteinExistence type="inferred from homology"/>
<evidence type="ECO:0000259" key="3">
    <source>
        <dbReference type="Pfam" id="PF01979"/>
    </source>
</evidence>
<dbReference type="Proteomes" id="UP000076857">
    <property type="component" value="Chromosome"/>
</dbReference>
<sequence length="461" mass="49180">MAIDRRTLLQLGSLAGASLMLPAQASVLPQERAGRLLIRNATVITMDPALGDMNSADVLIEHGIIRQLGTGLDASQAQVIDATDMIVIPGLIDTHWHLWNSLLRNSAPVPGGPAFFVSQQATSKRFTPALIELSVRLGLAEAVHAGITTVNSWAHNIRDPDFAQAELRALSFSGLRARLWYGYAQDLPATGAMDFKDIERVQSQLQAPAHRRIDLGLAIRGPERTEAPIWEAEFAFAKAHGLPVSTHIAVSRQMQEKKAIQQLASRGLLSPSVQLVHATHADEQDLASIAQAGATVCITPLTEMRVGYGLPPVAALHRAKLPVTLGIDTLVLGGNANPFMLMQTCLNLAIGTCGDEQLMTARDALHWATQGAAYAMGVGQETGSITVGKRADLALINTRHLGMFPVNDPLACIVQSATPADVDTVIADGRIVKRAGQLIGLDLATLRSQAVAGAQQLLQQT</sequence>
<reference evidence="4 5" key="2">
    <citation type="submission" date="2020-04" db="EMBL/GenBank/DDBJ databases">
        <title>Complete genome sequence of Pseudomonas putida strain JQ581.</title>
        <authorList>
            <person name="Mu Y."/>
        </authorList>
    </citation>
    <scope>NUCLEOTIDE SEQUENCE [LARGE SCALE GENOMIC DNA]</scope>
    <source>
        <strain evidence="4 5">JQ581</strain>
    </source>
</reference>
<dbReference type="PANTHER" id="PTHR43794:SF5">
    <property type="entry name" value="CHLOROHYDROLASE FAMILY PROTEIN"/>
    <property type="match status" value="1"/>
</dbReference>
<dbReference type="GO" id="GO:0016810">
    <property type="term" value="F:hydrolase activity, acting on carbon-nitrogen (but not peptide) bonds"/>
    <property type="evidence" value="ECO:0007669"/>
    <property type="project" value="InterPro"/>
</dbReference>
<comment type="similarity">
    <text evidence="1">Belongs to the metallo-dependent hydrolases superfamily. ATZ/TRZ family.</text>
</comment>